<dbReference type="CDD" id="cd01433">
    <property type="entry name" value="Ribosomal_L16_L10e"/>
    <property type="match status" value="1"/>
</dbReference>
<dbReference type="InterPro" id="IPR016180">
    <property type="entry name" value="Ribosomal_uL16_dom"/>
</dbReference>
<dbReference type="SUPFAM" id="SSF54686">
    <property type="entry name" value="Ribosomal protein L16p/L10e"/>
    <property type="match status" value="1"/>
</dbReference>
<evidence type="ECO:0000313" key="7">
    <source>
        <dbReference type="Proteomes" id="UP000269721"/>
    </source>
</evidence>
<name>A0A4P9WDT7_9FUNG</name>
<dbReference type="AlphaFoldDB" id="A0A4P9WDT7"/>
<dbReference type="NCBIfam" id="TIGR01164">
    <property type="entry name" value="rplP_bact"/>
    <property type="match status" value="1"/>
</dbReference>
<evidence type="ECO:0000313" key="6">
    <source>
        <dbReference type="EMBL" id="RKO89398.1"/>
    </source>
</evidence>
<evidence type="ECO:0000256" key="2">
    <source>
        <dbReference type="ARBA" id="ARBA00022980"/>
    </source>
</evidence>
<dbReference type="GO" id="GO:0003735">
    <property type="term" value="F:structural constituent of ribosome"/>
    <property type="evidence" value="ECO:0007669"/>
    <property type="project" value="InterPro"/>
</dbReference>
<keyword evidence="7" id="KW-1185">Reference proteome</keyword>
<feature type="compositionally biased region" description="Polar residues" evidence="5">
    <location>
        <begin position="1"/>
        <end position="12"/>
    </location>
</feature>
<dbReference type="OrthoDB" id="268521at2759"/>
<keyword evidence="3 4" id="KW-0687">Ribonucleoprotein</keyword>
<accession>A0A4P9WDT7</accession>
<dbReference type="InterPro" id="IPR000114">
    <property type="entry name" value="Ribosomal_uL16_bact-type"/>
</dbReference>
<dbReference type="PANTHER" id="PTHR12220">
    <property type="entry name" value="50S/60S RIBOSOMAL PROTEIN L16"/>
    <property type="match status" value="1"/>
</dbReference>
<dbReference type="PRINTS" id="PR00060">
    <property type="entry name" value="RIBOSOMALL16"/>
</dbReference>
<comment type="similarity">
    <text evidence="1 4">Belongs to the universal ribosomal protein uL16 family.</text>
</comment>
<dbReference type="Pfam" id="PF00252">
    <property type="entry name" value="Ribosomal_L16"/>
    <property type="match status" value="1"/>
</dbReference>
<feature type="region of interest" description="Disordered" evidence="5">
    <location>
        <begin position="1"/>
        <end position="21"/>
    </location>
</feature>
<feature type="non-terminal residue" evidence="6">
    <location>
        <position position="1"/>
    </location>
</feature>
<evidence type="ECO:0000256" key="5">
    <source>
        <dbReference type="SAM" id="MobiDB-lite"/>
    </source>
</evidence>
<dbReference type="EMBL" id="KZ996115">
    <property type="protein sequence ID" value="RKO89398.1"/>
    <property type="molecule type" value="Genomic_DNA"/>
</dbReference>
<dbReference type="InterPro" id="IPR036920">
    <property type="entry name" value="Ribosomal_uL16_sf"/>
</dbReference>
<dbReference type="GO" id="GO:0032543">
    <property type="term" value="P:mitochondrial translation"/>
    <property type="evidence" value="ECO:0007669"/>
    <property type="project" value="TreeGrafter"/>
</dbReference>
<proteinExistence type="inferred from homology"/>
<dbReference type="PANTHER" id="PTHR12220:SF13">
    <property type="entry name" value="LARGE RIBOSOMAL SUBUNIT PROTEIN UL16M"/>
    <property type="match status" value="1"/>
</dbReference>
<sequence length="135" mass="14758">LRPVNSKQSKAQQGFFKERKGGSLRGSTVSLGDWGLQTIEGGRLSDTQLDAARTCLRRVLKGMKGAGFHLRVFTDRPVTKKAAETRMGKGKGNVAYYAKWVREGTIVFEVKGVPKDVAHRALTVAGSCLPLRTKI</sequence>
<dbReference type="InterPro" id="IPR047873">
    <property type="entry name" value="Ribosomal_uL16"/>
</dbReference>
<feature type="non-terminal residue" evidence="6">
    <location>
        <position position="135"/>
    </location>
</feature>
<protein>
    <submittedName>
        <fullName evidence="6">Ribosomal protein L10e/L16</fullName>
    </submittedName>
</protein>
<evidence type="ECO:0000256" key="4">
    <source>
        <dbReference type="RuleBase" id="RU004413"/>
    </source>
</evidence>
<dbReference type="GO" id="GO:0019843">
    <property type="term" value="F:rRNA binding"/>
    <property type="evidence" value="ECO:0007669"/>
    <property type="project" value="InterPro"/>
</dbReference>
<organism evidence="6 7">
    <name type="scientific">Blyttiomyces helicus</name>
    <dbReference type="NCBI Taxonomy" id="388810"/>
    <lineage>
        <taxon>Eukaryota</taxon>
        <taxon>Fungi</taxon>
        <taxon>Fungi incertae sedis</taxon>
        <taxon>Chytridiomycota</taxon>
        <taxon>Chytridiomycota incertae sedis</taxon>
        <taxon>Chytridiomycetes</taxon>
        <taxon>Chytridiomycetes incertae sedis</taxon>
        <taxon>Blyttiomyces</taxon>
    </lineage>
</organism>
<dbReference type="Gene3D" id="3.90.1170.10">
    <property type="entry name" value="Ribosomal protein L10e/L16"/>
    <property type="match status" value="1"/>
</dbReference>
<reference evidence="7" key="1">
    <citation type="journal article" date="2018" name="Nat. Microbiol.">
        <title>Leveraging single-cell genomics to expand the fungal tree of life.</title>
        <authorList>
            <person name="Ahrendt S.R."/>
            <person name="Quandt C.A."/>
            <person name="Ciobanu D."/>
            <person name="Clum A."/>
            <person name="Salamov A."/>
            <person name="Andreopoulos B."/>
            <person name="Cheng J.F."/>
            <person name="Woyke T."/>
            <person name="Pelin A."/>
            <person name="Henrissat B."/>
            <person name="Reynolds N.K."/>
            <person name="Benny G.L."/>
            <person name="Smith M.E."/>
            <person name="James T.Y."/>
            <person name="Grigoriev I.V."/>
        </authorList>
    </citation>
    <scope>NUCLEOTIDE SEQUENCE [LARGE SCALE GENOMIC DNA]</scope>
</reference>
<evidence type="ECO:0000256" key="1">
    <source>
        <dbReference type="ARBA" id="ARBA00008931"/>
    </source>
</evidence>
<dbReference type="Proteomes" id="UP000269721">
    <property type="component" value="Unassembled WGS sequence"/>
</dbReference>
<evidence type="ECO:0000256" key="3">
    <source>
        <dbReference type="ARBA" id="ARBA00023274"/>
    </source>
</evidence>
<gene>
    <name evidence="6" type="ORF">BDK51DRAFT_13169</name>
</gene>
<keyword evidence="2 4" id="KW-0689">Ribosomal protein</keyword>
<dbReference type="GO" id="GO:0005762">
    <property type="term" value="C:mitochondrial large ribosomal subunit"/>
    <property type="evidence" value="ECO:0007669"/>
    <property type="project" value="TreeGrafter"/>
</dbReference>